<proteinExistence type="evidence at transcript level"/>
<feature type="transmembrane region" description="Helical" evidence="2">
    <location>
        <begin position="180"/>
        <end position="203"/>
    </location>
</feature>
<keyword evidence="2" id="KW-0812">Transmembrane</keyword>
<sequence length="440" mass="49134">MPQIKEGIGCYAEKYVPLVPLTGITITFLVVAVLGLGFYCALLINCLLSIFHKWVKYEKVKLLRSESKTPLSFLIMVMYILLHVYGYKCSFVETPICRRRVLFVGLGFVVVLCSFVAVMLATIPEEWLKLTTLGSEIKASHRVYGAMGFSGLQIIALVGFIIAAYKQHCFGKCMTRSRKIFYVIAVLNLIHLVGYIVNLGLFYKTGKVETETSTMKDKEEWKVYQGSATLNYLLLIALVISAYQINMCCTPFNGYEGIFLLFGGAVIGCIICAMLACELDNAPDGRHYEHAIYPIMLLLLVFTGLWLYCLHAAKPFGQYHTVWEVGCFMLGLFLLAMVVIAGVVIVAAVGDREWKIQGVNMFKGFHSLAIPAYFLVVLALFIFYGRKSGLLKRMGSWFKKAPEQVQPPATPEPEPSDTCELRGPESVGGVYHDSRLHPAK</sequence>
<feature type="transmembrane region" description="Helical" evidence="2">
    <location>
        <begin position="101"/>
        <end position="123"/>
    </location>
</feature>
<dbReference type="VEuPathDB" id="PiroplasmaDB:BBOV_IV000110"/>
<feature type="transmembrane region" description="Helical" evidence="2">
    <location>
        <begin position="21"/>
        <end position="51"/>
    </location>
</feature>
<feature type="transmembrane region" description="Helical" evidence="2">
    <location>
        <begin position="223"/>
        <end position="245"/>
    </location>
</feature>
<feature type="transmembrane region" description="Helical" evidence="2">
    <location>
        <begin position="71"/>
        <end position="89"/>
    </location>
</feature>
<dbReference type="EMBL" id="AK441909">
    <property type="protein sequence ID" value="BAN65703.1"/>
    <property type="molecule type" value="mRNA"/>
</dbReference>
<protein>
    <submittedName>
        <fullName evidence="3">Membrane protein</fullName>
    </submittedName>
</protein>
<feature type="transmembrane region" description="Helical" evidence="2">
    <location>
        <begin position="257"/>
        <end position="276"/>
    </location>
</feature>
<keyword evidence="2" id="KW-1133">Transmembrane helix</keyword>
<feature type="region of interest" description="Disordered" evidence="1">
    <location>
        <begin position="402"/>
        <end position="440"/>
    </location>
</feature>
<evidence type="ECO:0000256" key="2">
    <source>
        <dbReference type="SAM" id="Phobius"/>
    </source>
</evidence>
<feature type="transmembrane region" description="Helical" evidence="2">
    <location>
        <begin position="143"/>
        <end position="165"/>
    </location>
</feature>
<reference evidence="3" key="1">
    <citation type="journal article" date="2014" name="BMC Genomics">
        <title>The Babesia bovis gene and promoter model: an update from full-length EST analysis.</title>
        <authorList>
            <person name="Yamagishi J."/>
            <person name="Wakaguri H."/>
            <person name="Yokoyama N."/>
            <person name="Yamashita R."/>
            <person name="Suzuki Y."/>
            <person name="Xuan X."/>
            <person name="Igarashi I."/>
        </authorList>
    </citation>
    <scope>NUCLEOTIDE SEQUENCE</scope>
    <source>
        <strain evidence="3">Texas</strain>
    </source>
</reference>
<feature type="transmembrane region" description="Helical" evidence="2">
    <location>
        <begin position="322"/>
        <end position="348"/>
    </location>
</feature>
<evidence type="ECO:0000313" key="3">
    <source>
        <dbReference type="EMBL" id="BAN65703.1"/>
    </source>
</evidence>
<organism evidence="3">
    <name type="scientific">Babesia bovis</name>
    <dbReference type="NCBI Taxonomy" id="5865"/>
    <lineage>
        <taxon>Eukaryota</taxon>
        <taxon>Sar</taxon>
        <taxon>Alveolata</taxon>
        <taxon>Apicomplexa</taxon>
        <taxon>Aconoidasida</taxon>
        <taxon>Piroplasmida</taxon>
        <taxon>Babesiidae</taxon>
        <taxon>Babesia</taxon>
    </lineage>
</organism>
<dbReference type="AlphaFoldDB" id="S6B2X5"/>
<feature type="transmembrane region" description="Helical" evidence="2">
    <location>
        <begin position="368"/>
        <end position="385"/>
    </location>
</feature>
<accession>S6B2X5</accession>
<evidence type="ECO:0000256" key="1">
    <source>
        <dbReference type="SAM" id="MobiDB-lite"/>
    </source>
</evidence>
<name>S6B2X5_BABBO</name>
<feature type="transmembrane region" description="Helical" evidence="2">
    <location>
        <begin position="291"/>
        <end position="310"/>
    </location>
</feature>
<keyword evidence="2" id="KW-0472">Membrane</keyword>